<evidence type="ECO:0000313" key="1">
    <source>
        <dbReference type="EMBL" id="BBC32575.1"/>
    </source>
</evidence>
<keyword evidence="2" id="KW-1185">Reference proteome</keyword>
<sequence>MSSTPLPLTLANLLLRPALGSRHDADRAFERIVAKAGQADGDEEFVDGFRFLPREWAGDEGLSPVGWQAAQAHVRRHLTNRARIRRLIAEHPGIEREPVERPVFVVGLPRTATTLTHSVLSLSDDHRCPLLWELIAPGLEPSTQQRKKAVTTARRTLDAAHLLTPPLRDIHPMTAEGPEECTFLLPRA</sequence>
<evidence type="ECO:0008006" key="3">
    <source>
        <dbReference type="Google" id="ProtNLM"/>
    </source>
</evidence>
<dbReference type="Proteomes" id="UP001321542">
    <property type="component" value="Chromosome"/>
</dbReference>
<dbReference type="InterPro" id="IPR027417">
    <property type="entry name" value="P-loop_NTPase"/>
</dbReference>
<accession>A0ABN5VGV3</accession>
<dbReference type="PANTHER" id="PTHR36451:SF1">
    <property type="entry name" value="OMEGA-HYDROXY-BETA-DIHYDROMENAQUINONE-9 SULFOTRANSFERASE STF3"/>
    <property type="match status" value="1"/>
</dbReference>
<dbReference type="Pfam" id="PF13469">
    <property type="entry name" value="Sulfotransfer_3"/>
    <property type="match status" value="1"/>
</dbReference>
<evidence type="ECO:0000313" key="2">
    <source>
        <dbReference type="Proteomes" id="UP001321542"/>
    </source>
</evidence>
<proteinExistence type="predicted"/>
<name>A0ABN5VGV3_9ACTN</name>
<reference evidence="1 2" key="1">
    <citation type="journal article" date="2010" name="ChemBioChem">
        <title>Cloning and characterization of the biosynthetic gene cluster of 16-membered macrolide antibiotic FD-891: involvement of a dual functional cytochrome P450 monooxygenase catalyzing epoxidation and hydroxylation.</title>
        <authorList>
            <person name="Kudo F."/>
            <person name="Motegi A."/>
            <person name="Mizoue K."/>
            <person name="Eguchi T."/>
        </authorList>
    </citation>
    <scope>NUCLEOTIDE SEQUENCE [LARGE SCALE GENOMIC DNA]</scope>
    <source>
        <strain evidence="1 2">A-8890</strain>
    </source>
</reference>
<protein>
    <recommendedName>
        <fullName evidence="3">Sulfotransferase</fullName>
    </recommendedName>
</protein>
<dbReference type="InterPro" id="IPR052736">
    <property type="entry name" value="Stf3_sulfotransferase"/>
</dbReference>
<gene>
    <name evidence="1" type="ORF">SGFS_038690</name>
</gene>
<dbReference type="EMBL" id="AP018448">
    <property type="protein sequence ID" value="BBC32575.1"/>
    <property type="molecule type" value="Genomic_DNA"/>
</dbReference>
<organism evidence="1 2">
    <name type="scientific">Streptomyces graminofaciens</name>
    <dbReference type="NCBI Taxonomy" id="68212"/>
    <lineage>
        <taxon>Bacteria</taxon>
        <taxon>Bacillati</taxon>
        <taxon>Actinomycetota</taxon>
        <taxon>Actinomycetes</taxon>
        <taxon>Kitasatosporales</taxon>
        <taxon>Streptomycetaceae</taxon>
        <taxon>Streptomyces</taxon>
    </lineage>
</organism>
<reference evidence="1 2" key="2">
    <citation type="journal article" date="2023" name="ChemBioChem">
        <title>Acyltransferase Domain Exchange between Two Independent Type I Polyketide Synthases in the Same Producer Strain of Macrolide Antibiotics.</title>
        <authorList>
            <person name="Kudo F."/>
            <person name="Kishikawa K."/>
            <person name="Tsuboi K."/>
            <person name="Kido T."/>
            <person name="Usui T."/>
            <person name="Hashimoto J."/>
            <person name="Shin-Ya K."/>
            <person name="Miyanaga A."/>
            <person name="Eguchi T."/>
        </authorList>
    </citation>
    <scope>NUCLEOTIDE SEQUENCE [LARGE SCALE GENOMIC DNA]</scope>
    <source>
        <strain evidence="1 2">A-8890</strain>
    </source>
</reference>
<dbReference type="PANTHER" id="PTHR36451">
    <property type="entry name" value="PAPS-DEPENDENT SULFOTRANSFERASE STF3"/>
    <property type="match status" value="1"/>
</dbReference>
<dbReference type="RefSeq" id="WP_350284005.1">
    <property type="nucleotide sequence ID" value="NZ_AP018448.1"/>
</dbReference>
<dbReference type="Gene3D" id="3.40.50.300">
    <property type="entry name" value="P-loop containing nucleotide triphosphate hydrolases"/>
    <property type="match status" value="1"/>
</dbReference>
<dbReference type="SUPFAM" id="SSF52540">
    <property type="entry name" value="P-loop containing nucleoside triphosphate hydrolases"/>
    <property type="match status" value="1"/>
</dbReference>